<comment type="similarity">
    <text evidence="2">Belongs to the autoinducer-2 exporter (AI-2E) (TC 2.A.86) family.</text>
</comment>
<comment type="subcellular location">
    <subcellularLocation>
        <location evidence="1">Membrane</location>
        <topology evidence="1">Multi-pass membrane protein</topology>
    </subcellularLocation>
</comment>
<evidence type="ECO:0000313" key="7">
    <source>
        <dbReference type="EMBL" id="KFN45493.1"/>
    </source>
</evidence>
<dbReference type="GO" id="GO:0055085">
    <property type="term" value="P:transmembrane transport"/>
    <property type="evidence" value="ECO:0007669"/>
    <property type="project" value="TreeGrafter"/>
</dbReference>
<feature type="transmembrane region" description="Helical" evidence="6">
    <location>
        <begin position="41"/>
        <end position="63"/>
    </location>
</feature>
<keyword evidence="4 6" id="KW-1133">Transmembrane helix</keyword>
<keyword evidence="8" id="KW-1185">Reference proteome</keyword>
<evidence type="ECO:0000256" key="3">
    <source>
        <dbReference type="ARBA" id="ARBA00022692"/>
    </source>
</evidence>
<dbReference type="PATRIC" id="fig|1384054.3.peg.2143"/>
<dbReference type="PANTHER" id="PTHR21716:SF16">
    <property type="entry name" value="BLL1467 PROTEIN"/>
    <property type="match status" value="1"/>
</dbReference>
<dbReference type="Proteomes" id="UP000029392">
    <property type="component" value="Unassembled WGS sequence"/>
</dbReference>
<feature type="transmembrane region" description="Helical" evidence="6">
    <location>
        <begin position="281"/>
        <end position="311"/>
    </location>
</feature>
<feature type="transmembrane region" description="Helical" evidence="6">
    <location>
        <begin position="182"/>
        <end position="204"/>
    </location>
</feature>
<dbReference type="PANTHER" id="PTHR21716">
    <property type="entry name" value="TRANSMEMBRANE PROTEIN"/>
    <property type="match status" value="1"/>
</dbReference>
<name>A0A091AYW3_9GAMM</name>
<evidence type="ECO:0000256" key="4">
    <source>
        <dbReference type="ARBA" id="ARBA00022989"/>
    </source>
</evidence>
<dbReference type="eggNOG" id="COG0628">
    <property type="taxonomic scope" value="Bacteria"/>
</dbReference>
<comment type="caution">
    <text evidence="7">The sequence shown here is derived from an EMBL/GenBank/DDBJ whole genome shotgun (WGS) entry which is preliminary data.</text>
</comment>
<evidence type="ECO:0008006" key="9">
    <source>
        <dbReference type="Google" id="ProtNLM"/>
    </source>
</evidence>
<dbReference type="EMBL" id="AVCH01000182">
    <property type="protein sequence ID" value="KFN45493.1"/>
    <property type="molecule type" value="Genomic_DNA"/>
</dbReference>
<dbReference type="GO" id="GO:0016020">
    <property type="term" value="C:membrane"/>
    <property type="evidence" value="ECO:0007669"/>
    <property type="project" value="UniProtKB-SubCell"/>
</dbReference>
<reference evidence="7 8" key="1">
    <citation type="submission" date="2013-09" db="EMBL/GenBank/DDBJ databases">
        <title>Genome sequencing of Arenimonas malthae.</title>
        <authorList>
            <person name="Chen F."/>
            <person name="Wang G."/>
        </authorList>
    </citation>
    <scope>NUCLEOTIDE SEQUENCE [LARGE SCALE GENOMIC DNA]</scope>
    <source>
        <strain evidence="7 8">CC-JY-1</strain>
    </source>
</reference>
<feature type="transmembrane region" description="Helical" evidence="6">
    <location>
        <begin position="130"/>
        <end position="148"/>
    </location>
</feature>
<keyword evidence="5 6" id="KW-0472">Membrane</keyword>
<feature type="transmembrane region" description="Helical" evidence="6">
    <location>
        <begin position="244"/>
        <end position="261"/>
    </location>
</feature>
<dbReference type="Pfam" id="PF01594">
    <property type="entry name" value="AI-2E_transport"/>
    <property type="match status" value="1"/>
</dbReference>
<keyword evidence="3 6" id="KW-0812">Transmembrane</keyword>
<gene>
    <name evidence="7" type="ORF">N790_02470</name>
</gene>
<evidence type="ECO:0000256" key="5">
    <source>
        <dbReference type="ARBA" id="ARBA00023136"/>
    </source>
</evidence>
<dbReference type="STRING" id="1384054.N790_02470"/>
<accession>A0A091AYW3</accession>
<dbReference type="InterPro" id="IPR002549">
    <property type="entry name" value="AI-2E-like"/>
</dbReference>
<proteinExistence type="inferred from homology"/>
<protein>
    <recommendedName>
        <fullName evidence="9">AI-2E family transporter</fullName>
    </recommendedName>
</protein>
<evidence type="ECO:0000256" key="6">
    <source>
        <dbReference type="SAM" id="Phobius"/>
    </source>
</evidence>
<feature type="transmembrane region" description="Helical" evidence="6">
    <location>
        <begin position="210"/>
        <end position="237"/>
    </location>
</feature>
<evidence type="ECO:0000313" key="8">
    <source>
        <dbReference type="Proteomes" id="UP000029392"/>
    </source>
</evidence>
<sequence>MLYTCYLASSLILPIVLAGFFALLLSPLMRRAPLRWLPRGVSALLLVLALLGSLGATGVFLSAPAAEWVRKVPFVMREAAPKLREMVETFNQASRARASLGELTGSREPGGDTVVVQPPQPDLIEATPRVLGPVLAVILLTFSFLVYGDDVLRKLLMLRPTRAQKQLTEEIVQQIQSDLSRYMLSVSATSAALGVATGLLLWQLGVPDPVLWGALAAALNLTPIVGPLLMALLLALVGLSQFDTLGAALLPAAGFLVLNGFESQVLTPMVLGRTMRINPLAIILWLMVWGWLWGVAGLLVAVPMLVCLKIVASRVQAWNRWSLLLE</sequence>
<feature type="transmembrane region" description="Helical" evidence="6">
    <location>
        <begin position="6"/>
        <end position="29"/>
    </location>
</feature>
<evidence type="ECO:0000256" key="1">
    <source>
        <dbReference type="ARBA" id="ARBA00004141"/>
    </source>
</evidence>
<evidence type="ECO:0000256" key="2">
    <source>
        <dbReference type="ARBA" id="ARBA00009773"/>
    </source>
</evidence>
<organism evidence="7 8">
    <name type="scientific">Arenimonas malthae CC-JY-1</name>
    <dbReference type="NCBI Taxonomy" id="1384054"/>
    <lineage>
        <taxon>Bacteria</taxon>
        <taxon>Pseudomonadati</taxon>
        <taxon>Pseudomonadota</taxon>
        <taxon>Gammaproteobacteria</taxon>
        <taxon>Lysobacterales</taxon>
        <taxon>Lysobacteraceae</taxon>
        <taxon>Arenimonas</taxon>
    </lineage>
</organism>
<dbReference type="AlphaFoldDB" id="A0A091AYW3"/>